<accession>A0A9W2XSL6</accession>
<feature type="signal peptide" evidence="9">
    <location>
        <begin position="1"/>
        <end position="26"/>
    </location>
</feature>
<feature type="region of interest" description="Disordered" evidence="8">
    <location>
        <begin position="27"/>
        <end position="63"/>
    </location>
</feature>
<dbReference type="RefSeq" id="XP_055364767.1">
    <property type="nucleotide sequence ID" value="XM_055508792.1"/>
</dbReference>
<dbReference type="Pfam" id="PF04643">
    <property type="entry name" value="Motilin_assoc"/>
    <property type="match status" value="1"/>
</dbReference>
<reference evidence="12" key="1">
    <citation type="submission" date="2025-08" db="UniProtKB">
        <authorList>
            <consortium name="RefSeq"/>
        </authorList>
    </citation>
    <scope>IDENTIFICATION</scope>
</reference>
<feature type="chain" id="PRO_5040730659" evidence="9">
    <location>
        <begin position="27"/>
        <end position="104"/>
    </location>
</feature>
<evidence type="ECO:0000256" key="3">
    <source>
        <dbReference type="ARBA" id="ARBA00022525"/>
    </source>
</evidence>
<dbReference type="OrthoDB" id="9896247at2759"/>
<evidence type="ECO:0000259" key="10">
    <source>
        <dbReference type="Pfam" id="PF04643"/>
    </source>
</evidence>
<proteinExistence type="inferred from homology"/>
<comment type="subcellular location">
    <subcellularLocation>
        <location evidence="1">Secreted</location>
    </subcellularLocation>
</comment>
<dbReference type="PANTHER" id="PTHR14122">
    <property type="entry name" value="GHRELIN PRECURSOR"/>
    <property type="match status" value="1"/>
</dbReference>
<dbReference type="GO" id="GO:0016608">
    <property type="term" value="F:growth hormone-releasing hormone activity"/>
    <property type="evidence" value="ECO:0007669"/>
    <property type="project" value="InterPro"/>
</dbReference>
<evidence type="ECO:0000256" key="8">
    <source>
        <dbReference type="SAM" id="MobiDB-lite"/>
    </source>
</evidence>
<dbReference type="InterPro" id="IPR005441">
    <property type="entry name" value="Preproghrelin"/>
</dbReference>
<evidence type="ECO:0000256" key="2">
    <source>
        <dbReference type="ARBA" id="ARBA00006473"/>
    </source>
</evidence>
<keyword evidence="11" id="KW-1185">Reference proteome</keyword>
<organism evidence="11 12">
    <name type="scientific">Betta splendens</name>
    <name type="common">Siamese fighting fish</name>
    <dbReference type="NCBI Taxonomy" id="158456"/>
    <lineage>
        <taxon>Eukaryota</taxon>
        <taxon>Metazoa</taxon>
        <taxon>Chordata</taxon>
        <taxon>Craniata</taxon>
        <taxon>Vertebrata</taxon>
        <taxon>Euteleostomi</taxon>
        <taxon>Actinopterygii</taxon>
        <taxon>Neopterygii</taxon>
        <taxon>Teleostei</taxon>
        <taxon>Neoteleostei</taxon>
        <taxon>Acanthomorphata</taxon>
        <taxon>Anabantaria</taxon>
        <taxon>Anabantiformes</taxon>
        <taxon>Anabantoidei</taxon>
        <taxon>Osphronemidae</taxon>
        <taxon>Betta</taxon>
    </lineage>
</organism>
<protein>
    <submittedName>
        <fullName evidence="12">Ghrelin/obestatin prepropeptide</fullName>
    </submittedName>
</protein>
<dbReference type="Proteomes" id="UP000515150">
    <property type="component" value="Chromosome 5"/>
</dbReference>
<feature type="domain" description="Motilin/ghrelin-associated peptide" evidence="10">
    <location>
        <begin position="63"/>
        <end position="95"/>
    </location>
</feature>
<dbReference type="PANTHER" id="PTHR14122:SF1">
    <property type="entry name" value="APPETITE-REGULATING HORMONE"/>
    <property type="match status" value="1"/>
</dbReference>
<dbReference type="GeneID" id="114855406"/>
<evidence type="ECO:0000256" key="1">
    <source>
        <dbReference type="ARBA" id="ARBA00004613"/>
    </source>
</evidence>
<evidence type="ECO:0000256" key="4">
    <source>
        <dbReference type="ARBA" id="ARBA00022702"/>
    </source>
</evidence>
<dbReference type="AlphaFoldDB" id="A0A9W2XSL6"/>
<dbReference type="InterPro" id="IPR006737">
    <property type="entry name" value="Motilin_assoc"/>
</dbReference>
<comment type="similarity">
    <text evidence="2">Belongs to the motilin family.</text>
</comment>
<dbReference type="GO" id="GO:0005576">
    <property type="term" value="C:extracellular region"/>
    <property type="evidence" value="ECO:0007669"/>
    <property type="project" value="UniProtKB-SubCell"/>
</dbReference>
<keyword evidence="6" id="KW-0027">Amidation</keyword>
<sequence>MLLKRNTFLLLVVLCALVLWSHSVSAGSSFLSPSQKPQHKGKSYRVGRRAMEEPSQPPEDSHVTISAPFEIGITMGEEDFQEYGMVLQEMIRRLLESFDSTERR</sequence>
<feature type="compositionally biased region" description="Basic residues" evidence="8">
    <location>
        <begin position="37"/>
        <end position="48"/>
    </location>
</feature>
<evidence type="ECO:0000256" key="5">
    <source>
        <dbReference type="ARBA" id="ARBA00022729"/>
    </source>
</evidence>
<dbReference type="KEGG" id="bspl:114855406"/>
<evidence type="ECO:0000256" key="6">
    <source>
        <dbReference type="ARBA" id="ARBA00022815"/>
    </source>
</evidence>
<keyword evidence="3" id="KW-0964">Secreted</keyword>
<keyword evidence="5 9" id="KW-0732">Signal</keyword>
<evidence type="ECO:0000313" key="11">
    <source>
        <dbReference type="Proteomes" id="UP000515150"/>
    </source>
</evidence>
<keyword evidence="7" id="KW-0449">Lipoprotein</keyword>
<evidence type="ECO:0000256" key="7">
    <source>
        <dbReference type="ARBA" id="ARBA00023288"/>
    </source>
</evidence>
<dbReference type="CTD" id="51738"/>
<evidence type="ECO:0000256" key="9">
    <source>
        <dbReference type="SAM" id="SignalP"/>
    </source>
</evidence>
<keyword evidence="4" id="KW-0372">Hormone</keyword>
<feature type="compositionally biased region" description="Polar residues" evidence="8">
    <location>
        <begin position="27"/>
        <end position="36"/>
    </location>
</feature>
<name>A0A9W2XSL6_BETSP</name>
<evidence type="ECO:0000313" key="12">
    <source>
        <dbReference type="RefSeq" id="XP_055364767.1"/>
    </source>
</evidence>
<gene>
    <name evidence="12" type="primary">ghrl</name>
</gene>